<feature type="compositionally biased region" description="Polar residues" evidence="1">
    <location>
        <begin position="385"/>
        <end position="399"/>
    </location>
</feature>
<sequence length="508" mass="55946">MDQENICTPNAASAQGIANEQREQVQNTLQQHGQSQPRRRTLRPLPVPRNHQPSNISFASNFSNAFALQILEKVTEKPKQAIKPLPANQDSEPAKHDVPSKSASLPREECSYDFGKTKHSITKSLPETTPYEEIYYLDIGGQFPSTKQDPMSFANGSCLLSGRGISKNSVEQDITEEDIITRMNVQHIAHKAGRHNNLFNILPNTRIHVQTTQHASTIPDSTTAVEKPPTVELVDARSKGTESITTGQHGQASFASCSGQSDSKQGNTAKRKAHCTEDERPSKIMKLGKERQQSDSWLGSSGISGPGTRNLIEENNSDDEKQSHIDSDDGGDYPASSESEDSDDDSLFGDHEEELEPIEQCTTVGSQGIIAAPGNKQDYPHTDETSQGDSDGISQSFPAKTASVNDVKVVRWKERLDRYASLRTGVVEGWNAKSADALYELLCSINIVKDSPHLQPQVLGETGLAKSLKQFRHSQYTRATRAVADEITKYWRHVCREVGKKQAADDTE</sequence>
<feature type="region of interest" description="Disordered" evidence="1">
    <location>
        <begin position="236"/>
        <end position="349"/>
    </location>
</feature>
<dbReference type="AlphaFoldDB" id="A0A8H4VTH0"/>
<name>A0A8H4VTH0_9AGAR</name>
<reference evidence="2 3" key="1">
    <citation type="submission" date="2019-12" db="EMBL/GenBank/DDBJ databases">
        <authorList>
            <person name="Floudas D."/>
            <person name="Bentzer J."/>
            <person name="Ahren D."/>
            <person name="Johansson T."/>
            <person name="Persson P."/>
            <person name="Tunlid A."/>
        </authorList>
    </citation>
    <scope>NUCLEOTIDE SEQUENCE [LARGE SCALE GENOMIC DNA]</scope>
    <source>
        <strain evidence="2 3">CBS 102.39</strain>
    </source>
</reference>
<feature type="compositionally biased region" description="Basic and acidic residues" evidence="1">
    <location>
        <begin position="274"/>
        <end position="293"/>
    </location>
</feature>
<feature type="compositionally biased region" description="Basic and acidic residues" evidence="1">
    <location>
        <begin position="318"/>
        <end position="327"/>
    </location>
</feature>
<feature type="compositionally biased region" description="Polar residues" evidence="1">
    <location>
        <begin position="1"/>
        <end position="36"/>
    </location>
</feature>
<comment type="caution">
    <text evidence="2">The sequence shown here is derived from an EMBL/GenBank/DDBJ whole genome shotgun (WGS) entry which is preliminary data.</text>
</comment>
<accession>A0A8H4VTH0</accession>
<feature type="compositionally biased region" description="Polar residues" evidence="1">
    <location>
        <begin position="241"/>
        <end position="268"/>
    </location>
</feature>
<evidence type="ECO:0000313" key="3">
    <source>
        <dbReference type="Proteomes" id="UP000521872"/>
    </source>
</evidence>
<dbReference type="Proteomes" id="UP000521872">
    <property type="component" value="Unassembled WGS sequence"/>
</dbReference>
<proteinExistence type="predicted"/>
<feature type="region of interest" description="Disordered" evidence="1">
    <location>
        <begin position="370"/>
        <end position="399"/>
    </location>
</feature>
<feature type="compositionally biased region" description="Polar residues" evidence="1">
    <location>
        <begin position="294"/>
        <end position="303"/>
    </location>
</feature>
<evidence type="ECO:0000313" key="2">
    <source>
        <dbReference type="EMBL" id="KAF4619409.1"/>
    </source>
</evidence>
<dbReference type="EMBL" id="JAACJL010000016">
    <property type="protein sequence ID" value="KAF4619409.1"/>
    <property type="molecule type" value="Genomic_DNA"/>
</dbReference>
<protein>
    <submittedName>
        <fullName evidence="2">Uncharacterized protein</fullName>
    </submittedName>
</protein>
<organism evidence="2 3">
    <name type="scientific">Agrocybe pediades</name>
    <dbReference type="NCBI Taxonomy" id="84607"/>
    <lineage>
        <taxon>Eukaryota</taxon>
        <taxon>Fungi</taxon>
        <taxon>Dikarya</taxon>
        <taxon>Basidiomycota</taxon>
        <taxon>Agaricomycotina</taxon>
        <taxon>Agaricomycetes</taxon>
        <taxon>Agaricomycetidae</taxon>
        <taxon>Agaricales</taxon>
        <taxon>Agaricineae</taxon>
        <taxon>Strophariaceae</taxon>
        <taxon>Agrocybe</taxon>
    </lineage>
</organism>
<keyword evidence="3" id="KW-1185">Reference proteome</keyword>
<evidence type="ECO:0000256" key="1">
    <source>
        <dbReference type="SAM" id="MobiDB-lite"/>
    </source>
</evidence>
<feature type="region of interest" description="Disordered" evidence="1">
    <location>
        <begin position="84"/>
        <end position="107"/>
    </location>
</feature>
<feature type="region of interest" description="Disordered" evidence="1">
    <location>
        <begin position="1"/>
        <end position="58"/>
    </location>
</feature>
<gene>
    <name evidence="2" type="ORF">D9613_005378</name>
</gene>
<feature type="compositionally biased region" description="Acidic residues" evidence="1">
    <location>
        <begin position="338"/>
        <end position="349"/>
    </location>
</feature>